<organism evidence="1">
    <name type="scientific">Fervidicoccus fontis</name>
    <dbReference type="NCBI Taxonomy" id="683846"/>
    <lineage>
        <taxon>Archaea</taxon>
        <taxon>Thermoproteota</taxon>
        <taxon>Thermoprotei</taxon>
        <taxon>Fervidicoccales</taxon>
        <taxon>Fervidicoccaceae</taxon>
        <taxon>Fervidicoccus</taxon>
    </lineage>
</organism>
<evidence type="ECO:0000313" key="1">
    <source>
        <dbReference type="EMBL" id="HEU97307.1"/>
    </source>
</evidence>
<proteinExistence type="predicted"/>
<name>A0A7C2UPQ0_9CREN</name>
<dbReference type="AlphaFoldDB" id="A0A7C2UPQ0"/>
<protein>
    <submittedName>
        <fullName evidence="1">Uncharacterized protein</fullName>
    </submittedName>
</protein>
<dbReference type="EMBL" id="DSFE01000011">
    <property type="protein sequence ID" value="HEU97307.1"/>
    <property type="molecule type" value="Genomic_DNA"/>
</dbReference>
<accession>A0A7C2UPQ0</accession>
<comment type="caution">
    <text evidence="1">The sequence shown here is derived from an EMBL/GenBank/DDBJ whole genome shotgun (WGS) entry which is preliminary data.</text>
</comment>
<gene>
    <name evidence="1" type="ORF">ENO36_00425</name>
</gene>
<reference evidence="1" key="1">
    <citation type="journal article" date="2020" name="mSystems">
        <title>Genome- and Community-Level Interaction Insights into Carbon Utilization and Element Cycling Functions of Hydrothermarchaeota in Hydrothermal Sediment.</title>
        <authorList>
            <person name="Zhou Z."/>
            <person name="Liu Y."/>
            <person name="Xu W."/>
            <person name="Pan J."/>
            <person name="Luo Z.H."/>
            <person name="Li M."/>
        </authorList>
    </citation>
    <scope>NUCLEOTIDE SEQUENCE [LARGE SCALE GENOMIC DNA]</scope>
    <source>
        <strain evidence="1">SpSt-1259</strain>
    </source>
</reference>
<sequence>MRRKTSEALDLLDYYLGDDIEEILEEVDETSFDIDDEYDSLLKYIYRSIVKAWFKGSEPSKKELKEKIERYKSSRYYSMLRLFLSYLISRYAEIKRAELIHRGEKDDRKSTF</sequence>
<dbReference type="Proteomes" id="UP000885664">
    <property type="component" value="Unassembled WGS sequence"/>
</dbReference>